<dbReference type="EMBL" id="DF237138">
    <property type="protein sequence ID" value="GAQ84438.1"/>
    <property type="molecule type" value="Genomic_DNA"/>
</dbReference>
<protein>
    <recommendedName>
        <fullName evidence="5">F-box domain-containing protein</fullName>
    </recommendedName>
</protein>
<dbReference type="PROSITE" id="PS50294">
    <property type="entry name" value="WD_REPEATS_REGION"/>
    <property type="match status" value="1"/>
</dbReference>
<dbReference type="InterPro" id="IPR015943">
    <property type="entry name" value="WD40/YVTN_repeat-like_dom_sf"/>
</dbReference>
<dbReference type="OrthoDB" id="538223at2759"/>
<dbReference type="OMA" id="GARMECL"/>
<evidence type="ECO:0000256" key="2">
    <source>
        <dbReference type="ARBA" id="ARBA00022737"/>
    </source>
</evidence>
<evidence type="ECO:0000259" key="5">
    <source>
        <dbReference type="SMART" id="SM00256"/>
    </source>
</evidence>
<reference evidence="6 7" key="1">
    <citation type="journal article" date="2014" name="Nat. Commun.">
        <title>Klebsormidium flaccidum genome reveals primary factors for plant terrestrial adaptation.</title>
        <authorList>
            <person name="Hori K."/>
            <person name="Maruyama F."/>
            <person name="Fujisawa T."/>
            <person name="Togashi T."/>
            <person name="Yamamoto N."/>
            <person name="Seo M."/>
            <person name="Sato S."/>
            <person name="Yamada T."/>
            <person name="Mori H."/>
            <person name="Tajima N."/>
            <person name="Moriyama T."/>
            <person name="Ikeuchi M."/>
            <person name="Watanabe M."/>
            <person name="Wada H."/>
            <person name="Kobayashi K."/>
            <person name="Saito M."/>
            <person name="Masuda T."/>
            <person name="Sasaki-Sekimoto Y."/>
            <person name="Mashiguchi K."/>
            <person name="Awai K."/>
            <person name="Shimojima M."/>
            <person name="Masuda S."/>
            <person name="Iwai M."/>
            <person name="Nobusawa T."/>
            <person name="Narise T."/>
            <person name="Kondo S."/>
            <person name="Saito H."/>
            <person name="Sato R."/>
            <person name="Murakawa M."/>
            <person name="Ihara Y."/>
            <person name="Oshima-Yamada Y."/>
            <person name="Ohtaka K."/>
            <person name="Satoh M."/>
            <person name="Sonobe K."/>
            <person name="Ishii M."/>
            <person name="Ohtani R."/>
            <person name="Kanamori-Sato M."/>
            <person name="Honoki R."/>
            <person name="Miyazaki D."/>
            <person name="Mochizuki H."/>
            <person name="Umetsu J."/>
            <person name="Higashi K."/>
            <person name="Shibata D."/>
            <person name="Kamiya Y."/>
            <person name="Sato N."/>
            <person name="Nakamura Y."/>
            <person name="Tabata S."/>
            <person name="Ida S."/>
            <person name="Kurokawa K."/>
            <person name="Ohta H."/>
        </authorList>
    </citation>
    <scope>NUCLEOTIDE SEQUENCE [LARGE SCALE GENOMIC DNA]</scope>
    <source>
        <strain evidence="6 7">NIES-2285</strain>
    </source>
</reference>
<dbReference type="SMART" id="SM00256">
    <property type="entry name" value="FBOX"/>
    <property type="match status" value="1"/>
</dbReference>
<dbReference type="InterPro" id="IPR036047">
    <property type="entry name" value="F-box-like_dom_sf"/>
</dbReference>
<dbReference type="Gene3D" id="2.130.10.10">
    <property type="entry name" value="YVTN repeat-like/Quinoprotein amine dehydrogenase"/>
    <property type="match status" value="1"/>
</dbReference>
<feature type="repeat" description="WD" evidence="3">
    <location>
        <begin position="182"/>
        <end position="221"/>
    </location>
</feature>
<name>A0A1Y1I8L3_KLENI</name>
<feature type="compositionally biased region" description="Basic and acidic residues" evidence="4">
    <location>
        <begin position="372"/>
        <end position="382"/>
    </location>
</feature>
<organism evidence="6 7">
    <name type="scientific">Klebsormidium nitens</name>
    <name type="common">Green alga</name>
    <name type="synonym">Ulothrix nitens</name>
    <dbReference type="NCBI Taxonomy" id="105231"/>
    <lineage>
        <taxon>Eukaryota</taxon>
        <taxon>Viridiplantae</taxon>
        <taxon>Streptophyta</taxon>
        <taxon>Klebsormidiophyceae</taxon>
        <taxon>Klebsormidiales</taxon>
        <taxon>Klebsormidiaceae</taxon>
        <taxon>Klebsormidium</taxon>
    </lineage>
</organism>
<gene>
    <name evidence="6" type="ORF">KFL_001890020</name>
</gene>
<dbReference type="STRING" id="105231.A0A1Y1I8L3"/>
<evidence type="ECO:0000313" key="7">
    <source>
        <dbReference type="Proteomes" id="UP000054558"/>
    </source>
</evidence>
<evidence type="ECO:0000256" key="3">
    <source>
        <dbReference type="PROSITE-ProRule" id="PRU00221"/>
    </source>
</evidence>
<feature type="domain" description="F-box" evidence="5">
    <location>
        <begin position="8"/>
        <end position="49"/>
    </location>
</feature>
<dbReference type="AlphaFoldDB" id="A0A1Y1I8L3"/>
<evidence type="ECO:0000256" key="4">
    <source>
        <dbReference type="SAM" id="MobiDB-lite"/>
    </source>
</evidence>
<dbReference type="SUPFAM" id="SSF50978">
    <property type="entry name" value="WD40 repeat-like"/>
    <property type="match status" value="1"/>
</dbReference>
<evidence type="ECO:0000313" key="6">
    <source>
        <dbReference type="EMBL" id="GAQ84438.1"/>
    </source>
</evidence>
<dbReference type="InterPro" id="IPR001810">
    <property type="entry name" value="F-box_dom"/>
</dbReference>
<accession>A0A1Y1I8L3</accession>
<feature type="region of interest" description="Disordered" evidence="4">
    <location>
        <begin position="370"/>
        <end position="423"/>
    </location>
</feature>
<dbReference type="Pfam" id="PF12937">
    <property type="entry name" value="F-box-like"/>
    <property type="match status" value="1"/>
</dbReference>
<dbReference type="InterPro" id="IPR036322">
    <property type="entry name" value="WD40_repeat_dom_sf"/>
</dbReference>
<dbReference type="InterPro" id="IPR042627">
    <property type="entry name" value="FBXW2"/>
</dbReference>
<sequence length="461" mass="49065">MKERPSALPLDCLDHILKRLSATQVAACAAVSSDWRASIQASPGLWQTLYNGRYGGGPGGTQNPPRRGMADPPDWKACLVDKEHRKSLLLGDYQLRTLEGHSKRVNACAIDLDIVASASSDTTVRLWSLSSSRCLSTLQAPNRSPVVDLQLDQHKVAAAAGADVVLWKRLSEPGQCRLLRILGGHGQRVRAISFDDTDLAAACQDGTLRLYDLFSGSITSILRPHSSAALTTVALNVEYDLLLTGSSDGSLCLSAASSGERSANLLPQHPAQEVTCAHLDAPRSMVFAATPRGLTCWDVRYAKPLWSRTDARAVSSVHRPQYSSSLVVSANLAGEIQILDAGNGRTLRSLTGKSSAQLEKVGDTLSTLSSEGKVDRGERGLRGSETSSASTAQLSFPRKRPREAWVDASHSGGDEAKKGLGDGAGVGRTAPLLCVRAGMTKIVGAHTDHTLTAYDFNHGQG</sequence>
<keyword evidence="7" id="KW-1185">Reference proteome</keyword>
<dbReference type="SMART" id="SM00320">
    <property type="entry name" value="WD40"/>
    <property type="match status" value="4"/>
</dbReference>
<dbReference type="Gene3D" id="1.20.1280.50">
    <property type="match status" value="1"/>
</dbReference>
<dbReference type="InterPro" id="IPR001680">
    <property type="entry name" value="WD40_rpt"/>
</dbReference>
<dbReference type="Proteomes" id="UP000054558">
    <property type="component" value="Unassembled WGS sequence"/>
</dbReference>
<keyword evidence="1 3" id="KW-0853">WD repeat</keyword>
<dbReference type="SUPFAM" id="SSF81383">
    <property type="entry name" value="F-box domain"/>
    <property type="match status" value="1"/>
</dbReference>
<dbReference type="PROSITE" id="PS50082">
    <property type="entry name" value="WD_REPEATS_2"/>
    <property type="match status" value="2"/>
</dbReference>
<evidence type="ECO:0000256" key="1">
    <source>
        <dbReference type="ARBA" id="ARBA00022574"/>
    </source>
</evidence>
<keyword evidence="2" id="KW-0677">Repeat</keyword>
<dbReference type="Pfam" id="PF00400">
    <property type="entry name" value="WD40"/>
    <property type="match status" value="3"/>
</dbReference>
<feature type="compositionally biased region" description="Polar residues" evidence="4">
    <location>
        <begin position="384"/>
        <end position="394"/>
    </location>
</feature>
<proteinExistence type="predicted"/>
<dbReference type="PANTHER" id="PTHR44436:SF1">
    <property type="entry name" value="F-BOX_WD REPEAT-CONTAINING PROTEIN 2"/>
    <property type="match status" value="1"/>
</dbReference>
<feature type="repeat" description="WD" evidence="3">
    <location>
        <begin position="98"/>
        <end position="137"/>
    </location>
</feature>
<dbReference type="PANTHER" id="PTHR44436">
    <property type="entry name" value="F-BOX/WD REPEAT-CONTAINING PROTEIN 2"/>
    <property type="match status" value="1"/>
</dbReference>